<evidence type="ECO:0000313" key="4">
    <source>
        <dbReference type="EMBL" id="MDR6244146.1"/>
    </source>
</evidence>
<name>A0ABU1IY40_9BACL</name>
<sequence length="185" mass="20798">MVRKHINYGTTSDPSLPRLGSEPYNELCQQTAATHTSVAAAQLGLLMLWNSDHVLDVMDDALAPYDISESKLDVLLLIRLHEGQRDVTASELAQRLGIRKASATILLNGLEKKGWIYRQPSQHDGRKSYIHLTTAGKQLLDNVLPEFWQACASLVDGLDEQERQLLHKLMLKFKKQIENRLGSGR</sequence>
<evidence type="ECO:0000259" key="3">
    <source>
        <dbReference type="PROSITE" id="PS50995"/>
    </source>
</evidence>
<dbReference type="Pfam" id="PF12802">
    <property type="entry name" value="MarR_2"/>
    <property type="match status" value="1"/>
</dbReference>
<dbReference type="Proteomes" id="UP001185028">
    <property type="component" value="Unassembled WGS sequence"/>
</dbReference>
<dbReference type="SMART" id="SM00347">
    <property type="entry name" value="HTH_MARR"/>
    <property type="match status" value="1"/>
</dbReference>
<dbReference type="PRINTS" id="PR00598">
    <property type="entry name" value="HTHMARR"/>
</dbReference>
<proteinExistence type="predicted"/>
<comment type="caution">
    <text evidence="4">The sequence shown here is derived from an EMBL/GenBank/DDBJ whole genome shotgun (WGS) entry which is preliminary data.</text>
</comment>
<dbReference type="Gene3D" id="1.10.10.10">
    <property type="entry name" value="Winged helix-like DNA-binding domain superfamily/Winged helix DNA-binding domain"/>
    <property type="match status" value="1"/>
</dbReference>
<keyword evidence="1 4" id="KW-0238">DNA-binding</keyword>
<dbReference type="GO" id="GO:0003677">
    <property type="term" value="F:DNA binding"/>
    <property type="evidence" value="ECO:0007669"/>
    <property type="project" value="UniProtKB-KW"/>
</dbReference>
<dbReference type="PROSITE" id="PS50995">
    <property type="entry name" value="HTH_MARR_2"/>
    <property type="match status" value="1"/>
</dbReference>
<dbReference type="InterPro" id="IPR000835">
    <property type="entry name" value="HTH_MarR-typ"/>
</dbReference>
<keyword evidence="5" id="KW-1185">Reference proteome</keyword>
<dbReference type="SUPFAM" id="SSF46785">
    <property type="entry name" value="Winged helix' DNA-binding domain"/>
    <property type="match status" value="1"/>
</dbReference>
<evidence type="ECO:0000313" key="5">
    <source>
        <dbReference type="Proteomes" id="UP001185028"/>
    </source>
</evidence>
<dbReference type="RefSeq" id="WP_188776327.1">
    <property type="nucleotide sequence ID" value="NZ_BMMB01000006.1"/>
</dbReference>
<reference evidence="4 5" key="1">
    <citation type="submission" date="2023-07" db="EMBL/GenBank/DDBJ databases">
        <title>Genomic Encyclopedia of Type Strains, Phase IV (KMG-IV): sequencing the most valuable type-strain genomes for metagenomic binning, comparative biology and taxonomic classification.</title>
        <authorList>
            <person name="Goeker M."/>
        </authorList>
    </citation>
    <scope>NUCLEOTIDE SEQUENCE [LARGE SCALE GENOMIC DNA]</scope>
    <source>
        <strain evidence="4 5">DSM 22170</strain>
    </source>
</reference>
<protein>
    <submittedName>
        <fullName evidence="4">DNA-binding MarR family transcriptional regulator</fullName>
    </submittedName>
</protein>
<evidence type="ECO:0000256" key="2">
    <source>
        <dbReference type="SAM" id="MobiDB-lite"/>
    </source>
</evidence>
<dbReference type="EMBL" id="JAVDQH010000007">
    <property type="protein sequence ID" value="MDR6244146.1"/>
    <property type="molecule type" value="Genomic_DNA"/>
</dbReference>
<dbReference type="PANTHER" id="PTHR33164:SF43">
    <property type="entry name" value="HTH-TYPE TRANSCRIPTIONAL REPRESSOR YETL"/>
    <property type="match status" value="1"/>
</dbReference>
<evidence type="ECO:0000256" key="1">
    <source>
        <dbReference type="ARBA" id="ARBA00023125"/>
    </source>
</evidence>
<gene>
    <name evidence="4" type="ORF">JOC58_002039</name>
</gene>
<feature type="region of interest" description="Disordered" evidence="2">
    <location>
        <begin position="1"/>
        <end position="22"/>
    </location>
</feature>
<dbReference type="InterPro" id="IPR036390">
    <property type="entry name" value="WH_DNA-bd_sf"/>
</dbReference>
<dbReference type="InterPro" id="IPR036388">
    <property type="entry name" value="WH-like_DNA-bd_sf"/>
</dbReference>
<dbReference type="PANTHER" id="PTHR33164">
    <property type="entry name" value="TRANSCRIPTIONAL REGULATOR, MARR FAMILY"/>
    <property type="match status" value="1"/>
</dbReference>
<feature type="domain" description="HTH marR-type" evidence="3">
    <location>
        <begin position="40"/>
        <end position="175"/>
    </location>
</feature>
<organism evidence="4 5">
    <name type="scientific">Paenibacillus hunanensis</name>
    <dbReference type="NCBI Taxonomy" id="539262"/>
    <lineage>
        <taxon>Bacteria</taxon>
        <taxon>Bacillati</taxon>
        <taxon>Bacillota</taxon>
        <taxon>Bacilli</taxon>
        <taxon>Bacillales</taxon>
        <taxon>Paenibacillaceae</taxon>
        <taxon>Paenibacillus</taxon>
    </lineage>
</organism>
<dbReference type="InterPro" id="IPR039422">
    <property type="entry name" value="MarR/SlyA-like"/>
</dbReference>
<accession>A0ABU1IY40</accession>